<organism evidence="1 2">
    <name type="scientific">Lipomyces orientalis</name>
    <dbReference type="NCBI Taxonomy" id="1233043"/>
    <lineage>
        <taxon>Eukaryota</taxon>
        <taxon>Fungi</taxon>
        <taxon>Dikarya</taxon>
        <taxon>Ascomycota</taxon>
        <taxon>Saccharomycotina</taxon>
        <taxon>Lipomycetes</taxon>
        <taxon>Lipomycetales</taxon>
        <taxon>Lipomycetaceae</taxon>
        <taxon>Lipomyces</taxon>
    </lineage>
</organism>
<evidence type="ECO:0000313" key="2">
    <source>
        <dbReference type="Proteomes" id="UP001489719"/>
    </source>
</evidence>
<name>A0ACC3TTL0_9ASCO</name>
<keyword evidence="2" id="KW-1185">Reference proteome</keyword>
<reference evidence="2" key="1">
    <citation type="journal article" date="2024" name="Front. Bioeng. Biotechnol.">
        <title>Genome-scale model development and genomic sequencing of the oleaginous clade Lipomyces.</title>
        <authorList>
            <person name="Czajka J.J."/>
            <person name="Han Y."/>
            <person name="Kim J."/>
            <person name="Mondo S.J."/>
            <person name="Hofstad B.A."/>
            <person name="Robles A."/>
            <person name="Haridas S."/>
            <person name="Riley R."/>
            <person name="LaButti K."/>
            <person name="Pangilinan J."/>
            <person name="Andreopoulos W."/>
            <person name="Lipzen A."/>
            <person name="Yan J."/>
            <person name="Wang M."/>
            <person name="Ng V."/>
            <person name="Grigoriev I.V."/>
            <person name="Spatafora J.W."/>
            <person name="Magnuson J.K."/>
            <person name="Baker S.E."/>
            <person name="Pomraning K.R."/>
        </authorList>
    </citation>
    <scope>NUCLEOTIDE SEQUENCE [LARGE SCALE GENOMIC DNA]</scope>
    <source>
        <strain evidence="2">CBS 10300</strain>
    </source>
</reference>
<protein>
    <submittedName>
        <fullName evidence="1">Uncharacterized protein</fullName>
    </submittedName>
</protein>
<accession>A0ACC3TTL0</accession>
<dbReference type="Proteomes" id="UP001489719">
    <property type="component" value="Unassembled WGS sequence"/>
</dbReference>
<sequence>MTFLRSLASSKGDLSSITAPPFILSGTSLVEYSKFWAELPDLFVAPTMILDKEERALAVLKWFIATLKGQYTSRNEKLGSEKKPLNPFLGEVFLGKWETETEGTTTLVSEQVSHHPPVTAYAIYNDVYGIELQGYNGQKASFATTTLNVRQVGHAVLYIKKFDEYYYITLPTLHIEGLFYGAPYVELEQKTLIQSSSGYWASIEYSGKGYFSGKKNTFKAKFCAPDEDSPLYTISGQWSGKSTIINEAKKKESLFYDASEHNVVPLIVKPNQEQAGYESRRAWEKVAAAVEVMDYDTIHVEKSKIENQQRDLRKKEKEDGVEWQRRYFELIEDEGPLREVAELAGVEPDERVWRFKREVFEQSSDSKM</sequence>
<proteinExistence type="predicted"/>
<dbReference type="EMBL" id="MU970052">
    <property type="protein sequence ID" value="KAK9324222.1"/>
    <property type="molecule type" value="Genomic_DNA"/>
</dbReference>
<evidence type="ECO:0000313" key="1">
    <source>
        <dbReference type="EMBL" id="KAK9324222.1"/>
    </source>
</evidence>
<gene>
    <name evidence="1" type="ORF">V1517DRAFT_318010</name>
</gene>
<comment type="caution">
    <text evidence="1">The sequence shown here is derived from an EMBL/GenBank/DDBJ whole genome shotgun (WGS) entry which is preliminary data.</text>
</comment>